<evidence type="ECO:0000313" key="2">
    <source>
        <dbReference type="Proteomes" id="UP000010796"/>
    </source>
</evidence>
<dbReference type="AlphaFoldDB" id="L0FVT6"/>
<protein>
    <submittedName>
        <fullName evidence="1">Uncharacterized protein</fullName>
    </submittedName>
</protein>
<organism evidence="1 2">
    <name type="scientific">Echinicola vietnamensis (strain DSM 17526 / LMG 23754 / KMM 6221)</name>
    <dbReference type="NCBI Taxonomy" id="926556"/>
    <lineage>
        <taxon>Bacteria</taxon>
        <taxon>Pseudomonadati</taxon>
        <taxon>Bacteroidota</taxon>
        <taxon>Cytophagia</taxon>
        <taxon>Cytophagales</taxon>
        <taxon>Cyclobacteriaceae</taxon>
        <taxon>Echinicola</taxon>
    </lineage>
</organism>
<dbReference type="STRING" id="926556.Echvi_0860"/>
<dbReference type="KEGG" id="evi:Echvi_0860"/>
<keyword evidence="2" id="KW-1185">Reference proteome</keyword>
<proteinExistence type="predicted"/>
<dbReference type="EMBL" id="CP003346">
    <property type="protein sequence ID" value="AGA77133.1"/>
    <property type="molecule type" value="Genomic_DNA"/>
</dbReference>
<name>L0FVT6_ECHVK</name>
<gene>
    <name evidence="1" type="ordered locus">Echvi_0860</name>
</gene>
<dbReference type="Proteomes" id="UP000010796">
    <property type="component" value="Chromosome"/>
</dbReference>
<reference evidence="2" key="1">
    <citation type="submission" date="2012-02" db="EMBL/GenBank/DDBJ databases">
        <title>The complete genome of Echinicola vietnamensis DSM 17526.</title>
        <authorList>
            <person name="Lucas S."/>
            <person name="Copeland A."/>
            <person name="Lapidus A."/>
            <person name="Glavina del Rio T."/>
            <person name="Dalin E."/>
            <person name="Tice H."/>
            <person name="Bruce D."/>
            <person name="Goodwin L."/>
            <person name="Pitluck S."/>
            <person name="Peters L."/>
            <person name="Ovchinnikova G."/>
            <person name="Teshima H."/>
            <person name="Kyrpides N."/>
            <person name="Mavromatis K."/>
            <person name="Ivanova N."/>
            <person name="Brettin T."/>
            <person name="Detter J.C."/>
            <person name="Han C."/>
            <person name="Larimer F."/>
            <person name="Land M."/>
            <person name="Hauser L."/>
            <person name="Markowitz V."/>
            <person name="Cheng J.-F."/>
            <person name="Hugenholtz P."/>
            <person name="Woyke T."/>
            <person name="Wu D."/>
            <person name="Brambilla E."/>
            <person name="Klenk H.-P."/>
            <person name="Eisen J.A."/>
        </authorList>
    </citation>
    <scope>NUCLEOTIDE SEQUENCE [LARGE SCALE GENOMIC DNA]</scope>
    <source>
        <strain evidence="2">DSM 17526 / LMG 23754 / KMM 6221</strain>
    </source>
</reference>
<evidence type="ECO:0000313" key="1">
    <source>
        <dbReference type="EMBL" id="AGA77133.1"/>
    </source>
</evidence>
<sequence length="32" mass="3389">MIPPQGNIMRLGLEGSLDSAQETWSFLGIGLG</sequence>
<accession>L0FVT6</accession>
<dbReference type="HOGENOM" id="CLU_3389172_0_0_10"/>